<organism evidence="3 4">
    <name type="scientific">Glutamicibacter arilaitensis</name>
    <dbReference type="NCBI Taxonomy" id="256701"/>
    <lineage>
        <taxon>Bacteria</taxon>
        <taxon>Bacillati</taxon>
        <taxon>Actinomycetota</taxon>
        <taxon>Actinomycetes</taxon>
        <taxon>Micrococcales</taxon>
        <taxon>Micrococcaceae</taxon>
        <taxon>Glutamicibacter</taxon>
    </lineage>
</organism>
<name>A0A2N7S2J6_9MICC</name>
<dbReference type="EMBL" id="PNQX01000003">
    <property type="protein sequence ID" value="PMQ18868.1"/>
    <property type="molecule type" value="Genomic_DNA"/>
</dbReference>
<accession>A0A2N7S2J6</accession>
<gene>
    <name evidence="3" type="ORF">CIK84_01840</name>
    <name evidence="2" type="ORF">CIK84_15905</name>
</gene>
<evidence type="ECO:0000313" key="2">
    <source>
        <dbReference type="EMBL" id="PMQ18868.1"/>
    </source>
</evidence>
<evidence type="ECO:0000256" key="1">
    <source>
        <dbReference type="SAM" id="MobiDB-lite"/>
    </source>
</evidence>
<evidence type="ECO:0000313" key="3">
    <source>
        <dbReference type="EMBL" id="PMQ20386.1"/>
    </source>
</evidence>
<dbReference type="GeneID" id="303186504"/>
<feature type="compositionally biased region" description="Basic and acidic residues" evidence="1">
    <location>
        <begin position="1"/>
        <end position="19"/>
    </location>
</feature>
<dbReference type="EMBL" id="PNQX01000001">
    <property type="protein sequence ID" value="PMQ20386.1"/>
    <property type="molecule type" value="Genomic_DNA"/>
</dbReference>
<evidence type="ECO:0000313" key="4">
    <source>
        <dbReference type="Proteomes" id="UP000235739"/>
    </source>
</evidence>
<comment type="caution">
    <text evidence="3">The sequence shown here is derived from an EMBL/GenBank/DDBJ whole genome shotgun (WGS) entry which is preliminary data.</text>
</comment>
<dbReference type="RefSeq" id="WP_013348173.1">
    <property type="nucleotide sequence ID" value="NZ_JBQDTY010000067.1"/>
</dbReference>
<protein>
    <submittedName>
        <fullName evidence="3">Uncharacterized protein</fullName>
    </submittedName>
</protein>
<dbReference type="Proteomes" id="UP000235739">
    <property type="component" value="Unassembled WGS sequence"/>
</dbReference>
<feature type="region of interest" description="Disordered" evidence="1">
    <location>
        <begin position="1"/>
        <end position="21"/>
    </location>
</feature>
<dbReference type="AlphaFoldDB" id="A0A2N7S2J6"/>
<sequence>MSVDHDEPVEEHSGEHVEEGQVMGVQIPGRWHPEGLTLEEDLALLASGEGTGWWDESGRPAPWPQDFLDPAAGWSQDGVLAVDWVQGAQVPEVKPLEQLLDEWDGAEPPF</sequence>
<reference evidence="3 4" key="1">
    <citation type="journal article" date="2017" name="Elife">
        <title>Extensive horizontal gene transfer in cheese-associated bacteria.</title>
        <authorList>
            <person name="Bonham K.S."/>
            <person name="Wolfe B.E."/>
            <person name="Dutton R.J."/>
        </authorList>
    </citation>
    <scope>NUCLEOTIDE SEQUENCE [LARGE SCALE GENOMIC DNA]</scope>
    <source>
        <strain evidence="3 4">JB182</strain>
    </source>
</reference>
<proteinExistence type="predicted"/>